<dbReference type="Pfam" id="PF01547">
    <property type="entry name" value="SBP_bac_1"/>
    <property type="match status" value="1"/>
</dbReference>
<evidence type="ECO:0000256" key="1">
    <source>
        <dbReference type="ARBA" id="ARBA00008520"/>
    </source>
</evidence>
<dbReference type="PANTHER" id="PTHR30061">
    <property type="entry name" value="MALTOSE-BINDING PERIPLASMIC PROTEIN"/>
    <property type="match status" value="1"/>
</dbReference>
<keyword evidence="2" id="KW-0813">Transport</keyword>
<dbReference type="GO" id="GO:0015768">
    <property type="term" value="P:maltose transport"/>
    <property type="evidence" value="ECO:0007669"/>
    <property type="project" value="TreeGrafter"/>
</dbReference>
<keyword evidence="3" id="KW-0732">Signal</keyword>
<dbReference type="PANTHER" id="PTHR30061:SF50">
    <property type="entry name" value="MALTOSE_MALTODEXTRIN-BINDING PERIPLASMIC PROTEIN"/>
    <property type="match status" value="1"/>
</dbReference>
<proteinExistence type="inferred from homology"/>
<evidence type="ECO:0000256" key="3">
    <source>
        <dbReference type="ARBA" id="ARBA00022729"/>
    </source>
</evidence>
<dbReference type="Gene3D" id="3.40.190.10">
    <property type="entry name" value="Periplasmic binding protein-like II"/>
    <property type="match status" value="1"/>
</dbReference>
<dbReference type="GO" id="GO:1901982">
    <property type="term" value="F:maltose binding"/>
    <property type="evidence" value="ECO:0007669"/>
    <property type="project" value="TreeGrafter"/>
</dbReference>
<comment type="similarity">
    <text evidence="1">Belongs to the bacterial solute-binding protein 1 family.</text>
</comment>
<dbReference type="eggNOG" id="COG1653">
    <property type="taxonomic scope" value="Bacteria"/>
</dbReference>
<dbReference type="SUPFAM" id="SSF53850">
    <property type="entry name" value="Periplasmic binding protein-like II"/>
    <property type="match status" value="1"/>
</dbReference>
<sequence length="445" mass="50596">YIFNYYVQNKIRSTLHIKNLMFNFLARKEVTKLYDLQEKSVALFLILLFVINIVACNKAKDSEKEKQLNIYVDLKDKESSSILKSAIEGYKKDNPKVKVSINNAIGGKIEEDIGKNSNTDIVFTSRNNMIKLSRKGLLSDMGNFYDESKLNDKYYTIVNSYGRFNDKYYGIGLIPYTIEIFYNESYFKKENLKVPSSIDELKNTLKSLNEKSIKIPVILTEDLDINNGLASMIINNKVSMRKLESKYDSGAEFYKSLNEMQQAFDDMAAFIKQNNISKNTFEIGNESSVNKFIKGDLPLIISSSYYVKDFKDENKDVKIIENFTGGNSSKMVVPVICNSILCTPVNSKNSEEINSFTKFIISDDFQKKLVQEGFVTGNKKANSSIKSGVKSVVVKHLKESTENNIIFVENVPEKLKSGISSKIDELLSGKPSTKIWEEIVNDAYK</sequence>
<dbReference type="AlphaFoldDB" id="C6PYE5"/>
<evidence type="ECO:0000313" key="5">
    <source>
        <dbReference type="Proteomes" id="UP000004198"/>
    </source>
</evidence>
<gene>
    <name evidence="4" type="ORF">CcarbDRAFT_3812</name>
</gene>
<dbReference type="Proteomes" id="UP000004198">
    <property type="component" value="Unassembled WGS sequence"/>
</dbReference>
<keyword evidence="5" id="KW-1185">Reference proteome</keyword>
<name>C6PYE5_9CLOT</name>
<accession>C6PYE5</accession>
<dbReference type="EMBL" id="ACVI01000078">
    <property type="protein sequence ID" value="EET85710.1"/>
    <property type="molecule type" value="Genomic_DNA"/>
</dbReference>
<dbReference type="GO" id="GO:0042956">
    <property type="term" value="P:maltodextrin transmembrane transport"/>
    <property type="evidence" value="ECO:0007669"/>
    <property type="project" value="TreeGrafter"/>
</dbReference>
<dbReference type="RefSeq" id="WP_007062697.1">
    <property type="nucleotide sequence ID" value="NZ_ACVI01000078.1"/>
</dbReference>
<dbReference type="GO" id="GO:0055052">
    <property type="term" value="C:ATP-binding cassette (ABC) transporter complex, substrate-binding subunit-containing"/>
    <property type="evidence" value="ECO:0007669"/>
    <property type="project" value="TreeGrafter"/>
</dbReference>
<evidence type="ECO:0000256" key="2">
    <source>
        <dbReference type="ARBA" id="ARBA00022448"/>
    </source>
</evidence>
<evidence type="ECO:0000313" key="4">
    <source>
        <dbReference type="EMBL" id="EET85710.1"/>
    </source>
</evidence>
<feature type="non-terminal residue" evidence="4">
    <location>
        <position position="1"/>
    </location>
</feature>
<protein>
    <submittedName>
        <fullName evidence="4">Extracellular solute-binding protein family 1</fullName>
    </submittedName>
</protein>
<organism evidence="4 5">
    <name type="scientific">Clostridium carboxidivorans P7</name>
    <dbReference type="NCBI Taxonomy" id="536227"/>
    <lineage>
        <taxon>Bacteria</taxon>
        <taxon>Bacillati</taxon>
        <taxon>Bacillota</taxon>
        <taxon>Clostridia</taxon>
        <taxon>Eubacteriales</taxon>
        <taxon>Clostridiaceae</taxon>
        <taxon>Clostridium</taxon>
    </lineage>
</organism>
<reference evidence="4 5" key="1">
    <citation type="submission" date="2009-06" db="EMBL/GenBank/DDBJ databases">
        <title>The draft genome of Clostridium carboxidivorans P7.</title>
        <authorList>
            <consortium name="US DOE Joint Genome Institute (JGI-PGF)"/>
            <person name="Lucas S."/>
            <person name="Copeland A."/>
            <person name="Lapidus A."/>
            <person name="Glavina del Rio T."/>
            <person name="Tice H."/>
            <person name="Bruce D."/>
            <person name="Goodwin L."/>
            <person name="Pitluck S."/>
            <person name="Larimer F."/>
            <person name="Land M.L."/>
            <person name="Hauser L."/>
            <person name="Hemme C.L."/>
        </authorList>
    </citation>
    <scope>NUCLEOTIDE SEQUENCE [LARGE SCALE GENOMIC DNA]</scope>
    <source>
        <strain evidence="4 5">P7</strain>
    </source>
</reference>
<comment type="caution">
    <text evidence="4">The sequence shown here is derived from an EMBL/GenBank/DDBJ whole genome shotgun (WGS) entry which is preliminary data.</text>
</comment>
<dbReference type="STRING" id="536227.Ccar_18215"/>
<dbReference type="InterPro" id="IPR006059">
    <property type="entry name" value="SBP"/>
</dbReference>